<evidence type="ECO:0000313" key="2">
    <source>
        <dbReference type="Proteomes" id="UP001046350"/>
    </source>
</evidence>
<name>A0ABX8N1V2_9PSED</name>
<evidence type="ECO:0000313" key="1">
    <source>
        <dbReference type="EMBL" id="QXH49964.1"/>
    </source>
</evidence>
<gene>
    <name evidence="1" type="ORF">KSS94_18695</name>
</gene>
<dbReference type="Proteomes" id="UP001046350">
    <property type="component" value="Chromosome"/>
</dbReference>
<dbReference type="EMBL" id="CP077076">
    <property type="protein sequence ID" value="QXH49964.1"/>
    <property type="molecule type" value="Genomic_DNA"/>
</dbReference>
<organism evidence="1 2">
    <name type="scientific">Pseudomonas fakonensis</name>
    <dbReference type="NCBI Taxonomy" id="2842355"/>
    <lineage>
        <taxon>Bacteria</taxon>
        <taxon>Pseudomonadati</taxon>
        <taxon>Pseudomonadota</taxon>
        <taxon>Gammaproteobacteria</taxon>
        <taxon>Pseudomonadales</taxon>
        <taxon>Pseudomonadaceae</taxon>
        <taxon>Pseudomonas</taxon>
    </lineage>
</organism>
<proteinExistence type="predicted"/>
<sequence>MEEAVIDVERERCMFSEGEVYLPSWADKALNGKVELYAQLSTKDGRKFGNALVVRVYTEDQLPSFLRGNGSIYEVVTDFGHFLRLNDEELEEDFHPPQYRMKKLQVKLRLEYIRNYANIERGVVNALR</sequence>
<protein>
    <submittedName>
        <fullName evidence="1">Uncharacterized protein</fullName>
    </submittedName>
</protein>
<keyword evidence="2" id="KW-1185">Reference proteome</keyword>
<dbReference type="RefSeq" id="WP_217839562.1">
    <property type="nucleotide sequence ID" value="NZ_CP077076.1"/>
</dbReference>
<accession>A0ABX8N1V2</accession>
<reference evidence="1" key="1">
    <citation type="journal article" date="2021" name="Microorganisms">
        <title>The Ever-Expanding Pseudomonas Genus: Description of 43 New Species and Partition of the Pseudomonas putida Group.</title>
        <authorList>
            <person name="Girard L."/>
            <person name="Lood C."/>
            <person name="Hofte M."/>
            <person name="Vandamme P."/>
            <person name="Rokni-Zadeh H."/>
            <person name="van Noort V."/>
            <person name="Lavigne R."/>
            <person name="De Mot R."/>
        </authorList>
    </citation>
    <scope>NUCLEOTIDE SEQUENCE</scope>
    <source>
        <strain evidence="1">COW40</strain>
    </source>
</reference>